<keyword evidence="5 8" id="KW-1133">Transmembrane helix</keyword>
<keyword evidence="3 8" id="KW-0812">Transmembrane</keyword>
<gene>
    <name evidence="9" type="primary">sdh3</name>
</gene>
<evidence type="ECO:0000256" key="4">
    <source>
        <dbReference type="ARBA" id="ARBA00022723"/>
    </source>
</evidence>
<organism evidence="9">
    <name type="scientific">Prasinoderma coloniale</name>
    <dbReference type="NCBI Taxonomy" id="156133"/>
    <lineage>
        <taxon>Eukaryota</taxon>
        <taxon>Viridiplantae</taxon>
        <taxon>Prasinodermophyta</taxon>
        <taxon>Prasinodermophyceae</taxon>
        <taxon>Prasinodermales</taxon>
        <taxon>Prasinodermaceae</taxon>
        <taxon>Prasinoderma</taxon>
    </lineage>
</organism>
<geneLocation type="mitochondrion" evidence="9"/>
<dbReference type="Gene3D" id="1.20.1300.10">
    <property type="entry name" value="Fumarate reductase/succinate dehydrogenase, transmembrane subunit"/>
    <property type="match status" value="1"/>
</dbReference>
<evidence type="ECO:0000256" key="6">
    <source>
        <dbReference type="ARBA" id="ARBA00023004"/>
    </source>
</evidence>
<dbReference type="RefSeq" id="YP_008999841.1">
    <property type="nucleotide sequence ID" value="NC_023355.1"/>
</dbReference>
<dbReference type="SUPFAM" id="SSF81343">
    <property type="entry name" value="Fumarate reductase respiratory complex transmembrane subunits"/>
    <property type="match status" value="1"/>
</dbReference>
<dbReference type="GO" id="GO:0046872">
    <property type="term" value="F:metal ion binding"/>
    <property type="evidence" value="ECO:0007669"/>
    <property type="project" value="UniProtKB-KW"/>
</dbReference>
<evidence type="ECO:0000256" key="1">
    <source>
        <dbReference type="ARBA" id="ARBA00004370"/>
    </source>
</evidence>
<keyword evidence="6" id="KW-0408">Iron</keyword>
<feature type="transmembrane region" description="Helical" evidence="8">
    <location>
        <begin position="88"/>
        <end position="109"/>
    </location>
</feature>
<reference evidence="9" key="1">
    <citation type="journal article" date="2013" name="PLoS ONE">
        <title>The Mitochondrial Genome of the Prasinophyte Prasinoderma coloniale Reveals Two Trans-Spliced Group I Introns in the Large Subunit rRNA Gene.</title>
        <authorList>
            <person name="Pombert J.F."/>
            <person name="Otis C."/>
            <person name="Turmel M."/>
            <person name="Lemieux C."/>
        </authorList>
    </citation>
    <scope>NUCLEOTIDE SEQUENCE</scope>
</reference>
<dbReference type="InterPro" id="IPR034804">
    <property type="entry name" value="SQR/QFR_C/D"/>
</dbReference>
<dbReference type="InterPro" id="IPR000701">
    <property type="entry name" value="SuccDH_FuR_B_TM-su"/>
</dbReference>
<sequence length="187" mass="20567">MRLQRPLSPHLTVYSPQRGSVLSISMRISGIILLIPFLYVGLAPLFLSSGWATLPALLQSSVNPLLLGLEGLRDATSLQGSMNVVSQASLVCGSFLVLLTWALCAYHCLHPTTESLMEDWYLNTSFQFSPDFWKTHYILCVGLFVFALGLGIGTWLDFLVELSDAYADYAGCQLQDDLGPAFDRAQS</sequence>
<accession>V9PAQ0</accession>
<feature type="transmembrane region" description="Helical" evidence="8">
    <location>
        <begin position="21"/>
        <end position="47"/>
    </location>
</feature>
<dbReference type="GO" id="GO:0016020">
    <property type="term" value="C:membrane"/>
    <property type="evidence" value="ECO:0007669"/>
    <property type="project" value="UniProtKB-SubCell"/>
</dbReference>
<evidence type="ECO:0000256" key="2">
    <source>
        <dbReference type="ARBA" id="ARBA00022617"/>
    </source>
</evidence>
<keyword evidence="2" id="KW-0349">Heme</keyword>
<comment type="subcellular location">
    <subcellularLocation>
        <location evidence="1">Membrane</location>
    </subcellularLocation>
</comment>
<dbReference type="AlphaFoldDB" id="V9PAQ0"/>
<evidence type="ECO:0000256" key="3">
    <source>
        <dbReference type="ARBA" id="ARBA00022692"/>
    </source>
</evidence>
<dbReference type="GeneID" id="18251346"/>
<evidence type="ECO:0000256" key="8">
    <source>
        <dbReference type="SAM" id="Phobius"/>
    </source>
</evidence>
<keyword evidence="4" id="KW-0479">Metal-binding</keyword>
<keyword evidence="9" id="KW-0496">Mitochondrion</keyword>
<proteinExistence type="predicted"/>
<name>V9PAQ0_9VIRI</name>
<dbReference type="EMBL" id="KF387569">
    <property type="protein sequence ID" value="AGW52229.1"/>
    <property type="molecule type" value="Genomic_DNA"/>
</dbReference>
<evidence type="ECO:0000256" key="5">
    <source>
        <dbReference type="ARBA" id="ARBA00022989"/>
    </source>
</evidence>
<evidence type="ECO:0000256" key="7">
    <source>
        <dbReference type="ARBA" id="ARBA00023136"/>
    </source>
</evidence>
<evidence type="ECO:0000313" key="9">
    <source>
        <dbReference type="EMBL" id="AGW52229.1"/>
    </source>
</evidence>
<dbReference type="Pfam" id="PF01127">
    <property type="entry name" value="Sdh_cyt"/>
    <property type="match status" value="1"/>
</dbReference>
<feature type="transmembrane region" description="Helical" evidence="8">
    <location>
        <begin position="137"/>
        <end position="156"/>
    </location>
</feature>
<protein>
    <submittedName>
        <fullName evidence="9">Succinate:cytochrome c oxidoreductase subunit 3</fullName>
    </submittedName>
</protein>
<keyword evidence="7 8" id="KW-0472">Membrane</keyword>